<dbReference type="KEGG" id="hba:Hbal_1381"/>
<evidence type="ECO:0000313" key="3">
    <source>
        <dbReference type="Proteomes" id="UP000002745"/>
    </source>
</evidence>
<name>C6XIX7_HIRBI</name>
<dbReference type="HOGENOM" id="CLU_1728856_0_0_5"/>
<dbReference type="AlphaFoldDB" id="C6XIX7"/>
<dbReference type="EMBL" id="CP001678">
    <property type="protein sequence ID" value="ACT59072.1"/>
    <property type="molecule type" value="Genomic_DNA"/>
</dbReference>
<feature type="signal peptide" evidence="1">
    <location>
        <begin position="1"/>
        <end position="32"/>
    </location>
</feature>
<gene>
    <name evidence="2" type="ordered locus">Hbal_1381</name>
</gene>
<proteinExistence type="predicted"/>
<evidence type="ECO:0000256" key="1">
    <source>
        <dbReference type="SAM" id="SignalP"/>
    </source>
</evidence>
<accession>C6XIX7</accession>
<dbReference type="Proteomes" id="UP000002745">
    <property type="component" value="Chromosome"/>
</dbReference>
<dbReference type="RefSeq" id="WP_015827222.1">
    <property type="nucleotide sequence ID" value="NC_012982.1"/>
</dbReference>
<sequence length="151" mass="16872">MSFSMRAISKTFAFCAIGLAISTTGFSGAAYAAGDSANKKEEKEINRSVELNAMVFPVFDKDRVLVNYLYVNARMLVADGKGIWDFREKAHIVRDVVLRAAHRQSVHLEGNYTRIDEEKAEKLFVETVNRELGEEAFSSITFLQVASQELG</sequence>
<protein>
    <recommendedName>
        <fullName evidence="4">Flagellar protein FliL</fullName>
    </recommendedName>
</protein>
<organism evidence="2 3">
    <name type="scientific">Hirschia baltica (strain ATCC 49814 / DSM 5838 / IFAM 1418)</name>
    <dbReference type="NCBI Taxonomy" id="582402"/>
    <lineage>
        <taxon>Bacteria</taxon>
        <taxon>Pseudomonadati</taxon>
        <taxon>Pseudomonadota</taxon>
        <taxon>Alphaproteobacteria</taxon>
        <taxon>Hyphomonadales</taxon>
        <taxon>Hyphomonadaceae</taxon>
        <taxon>Hirschia</taxon>
    </lineage>
</organism>
<feature type="chain" id="PRO_5002973916" description="Flagellar protein FliL" evidence="1">
    <location>
        <begin position="33"/>
        <end position="151"/>
    </location>
</feature>
<keyword evidence="3" id="KW-1185">Reference proteome</keyword>
<reference evidence="3" key="1">
    <citation type="journal article" date="2011" name="J. Bacteriol.">
        <title>Genome sequences of eight morphologically diverse alphaproteobacteria.</title>
        <authorList>
            <consortium name="US DOE Joint Genome Institute"/>
            <person name="Brown P.J."/>
            <person name="Kysela D.T."/>
            <person name="Buechlein A."/>
            <person name="Hemmerich C."/>
            <person name="Brun Y.V."/>
        </authorList>
    </citation>
    <scope>NUCLEOTIDE SEQUENCE [LARGE SCALE GENOMIC DNA]</scope>
    <source>
        <strain evidence="3">ATCC 49814 / DSM 5838 / IFAM 1418</strain>
    </source>
</reference>
<evidence type="ECO:0008006" key="4">
    <source>
        <dbReference type="Google" id="ProtNLM"/>
    </source>
</evidence>
<evidence type="ECO:0000313" key="2">
    <source>
        <dbReference type="EMBL" id="ACT59072.1"/>
    </source>
</evidence>
<dbReference type="STRING" id="582402.Hbal_1381"/>
<keyword evidence="1" id="KW-0732">Signal</keyword>